<dbReference type="AlphaFoldDB" id="A0A517ZJU5"/>
<protein>
    <submittedName>
        <fullName evidence="2">SMP-30/Gluconolaconase/LRE-like region</fullName>
    </submittedName>
</protein>
<keyword evidence="1" id="KW-0732">Signal</keyword>
<dbReference type="SUPFAM" id="SSF63829">
    <property type="entry name" value="Calcium-dependent phosphotriesterase"/>
    <property type="match status" value="1"/>
</dbReference>
<keyword evidence="3" id="KW-1185">Reference proteome</keyword>
<dbReference type="InterPro" id="IPR011042">
    <property type="entry name" value="6-blade_b-propeller_TolB-like"/>
</dbReference>
<organism evidence="2 3">
    <name type="scientific">Symmachiella dynata</name>
    <dbReference type="NCBI Taxonomy" id="2527995"/>
    <lineage>
        <taxon>Bacteria</taxon>
        <taxon>Pseudomonadati</taxon>
        <taxon>Planctomycetota</taxon>
        <taxon>Planctomycetia</taxon>
        <taxon>Planctomycetales</taxon>
        <taxon>Planctomycetaceae</taxon>
        <taxon>Symmachiella</taxon>
    </lineage>
</organism>
<name>A0A517ZJU5_9PLAN</name>
<dbReference type="KEGG" id="sdyn:Mal52_12290"/>
<dbReference type="Proteomes" id="UP000319383">
    <property type="component" value="Chromosome"/>
</dbReference>
<gene>
    <name evidence="2" type="ORF">Mal52_12290</name>
</gene>
<dbReference type="RefSeq" id="WP_145374774.1">
    <property type="nucleotide sequence ID" value="NZ_CP036276.1"/>
</dbReference>
<sequence precursor="true">MKALGLIVMLSLLSPLSLKAELSLPEREADISEKSTHEQVKLIKVTEDKAGFKLNTFCLTGDGDILAGCNTGSDKEGNGTGVIRTFDAEGNHLRDWKVPVDPEAINVAPDGTVLVAGDGRLFRYSTTGKLIQEAAAPHYKDLKSNADVVRKEVIEQLNSRGVNYDSAIENYETRVADLKKKKEPTEIDKRRLKAFGRMLKTLKEARDQISEQPKLSEEEIDQQVVRMIKYKTGVSSISSDGNNIFVATRALKGHGYAIWRTDLKFKNAEQIVTGLSGCCGQMDVQADKNGIYVAENSRHRVVCYDTDGKEQLHWGKGDRKGVEGFSSCCNPMNLCFGKNGDVYTAESSSGRIKRFDSKGKLIDYVGDVKLVPGCKKVSIAVSQDTDRIYMLDITRNHIIVMQTKPTDVEGKTATR</sequence>
<evidence type="ECO:0000256" key="1">
    <source>
        <dbReference type="SAM" id="SignalP"/>
    </source>
</evidence>
<dbReference type="EMBL" id="CP036276">
    <property type="protein sequence ID" value="QDU42762.1"/>
    <property type="molecule type" value="Genomic_DNA"/>
</dbReference>
<accession>A0A517ZJU5</accession>
<feature type="signal peptide" evidence="1">
    <location>
        <begin position="1"/>
        <end position="20"/>
    </location>
</feature>
<feature type="chain" id="PRO_5022174044" evidence="1">
    <location>
        <begin position="21"/>
        <end position="415"/>
    </location>
</feature>
<evidence type="ECO:0000313" key="2">
    <source>
        <dbReference type="EMBL" id="QDU42762.1"/>
    </source>
</evidence>
<reference evidence="2 3" key="1">
    <citation type="submission" date="2019-02" db="EMBL/GenBank/DDBJ databases">
        <title>Deep-cultivation of Planctomycetes and their phenomic and genomic characterization uncovers novel biology.</title>
        <authorList>
            <person name="Wiegand S."/>
            <person name="Jogler M."/>
            <person name="Boedeker C."/>
            <person name="Pinto D."/>
            <person name="Vollmers J."/>
            <person name="Rivas-Marin E."/>
            <person name="Kohn T."/>
            <person name="Peeters S.H."/>
            <person name="Heuer A."/>
            <person name="Rast P."/>
            <person name="Oberbeckmann S."/>
            <person name="Bunk B."/>
            <person name="Jeske O."/>
            <person name="Meyerdierks A."/>
            <person name="Storesund J.E."/>
            <person name="Kallscheuer N."/>
            <person name="Luecker S."/>
            <person name="Lage O.M."/>
            <person name="Pohl T."/>
            <person name="Merkel B.J."/>
            <person name="Hornburger P."/>
            <person name="Mueller R.-W."/>
            <person name="Bruemmer F."/>
            <person name="Labrenz M."/>
            <person name="Spormann A.M."/>
            <person name="Op den Camp H."/>
            <person name="Overmann J."/>
            <person name="Amann R."/>
            <person name="Jetten M.S.M."/>
            <person name="Mascher T."/>
            <person name="Medema M.H."/>
            <person name="Devos D.P."/>
            <person name="Kaster A.-K."/>
            <person name="Ovreas L."/>
            <person name="Rohde M."/>
            <person name="Galperin M.Y."/>
            <person name="Jogler C."/>
        </authorList>
    </citation>
    <scope>NUCLEOTIDE SEQUENCE [LARGE SCALE GENOMIC DNA]</scope>
    <source>
        <strain evidence="2 3">Mal52</strain>
    </source>
</reference>
<dbReference type="Gene3D" id="2.120.10.30">
    <property type="entry name" value="TolB, C-terminal domain"/>
    <property type="match status" value="1"/>
</dbReference>
<evidence type="ECO:0000313" key="3">
    <source>
        <dbReference type="Proteomes" id="UP000319383"/>
    </source>
</evidence>
<proteinExistence type="predicted"/>